<dbReference type="Gene3D" id="3.90.1150.10">
    <property type="entry name" value="Aspartate Aminotransferase, domain 1"/>
    <property type="match status" value="1"/>
</dbReference>
<dbReference type="Pfam" id="PF00155">
    <property type="entry name" value="Aminotran_1_2"/>
    <property type="match status" value="1"/>
</dbReference>
<dbReference type="AlphaFoldDB" id="A0A662ZFB2"/>
<dbReference type="PANTHER" id="PTHR43525">
    <property type="entry name" value="PROTEIN MALY"/>
    <property type="match status" value="1"/>
</dbReference>
<dbReference type="InterPro" id="IPR027619">
    <property type="entry name" value="C-S_lyase_PatB-like"/>
</dbReference>
<dbReference type="NCBIfam" id="TIGR04350">
    <property type="entry name" value="C_S_lyase_PatB"/>
    <property type="match status" value="1"/>
</dbReference>
<gene>
    <name evidence="7" type="ORF">SAMN02910344_00553</name>
</gene>
<sequence length="427" mass="49518">MISENNQQNSLSDVTYPLYENGYSYTGVNGNIRDRLPVFDDILSLKWQRSLADRNGDTRKLLPLWIADMDFETVPTVKEALQKRISTGIYGYSYIPESYKEAVADWFKNRFHHSLLSREIIPFTGVIPAINAAIYAFTRPRANVLLQTPVYHPFFKAIASTGRTLLKSPLVRKNNRYEIDFVGFEKVIREQRPELFVLCNPQNPTGRVFSREELQRLTDICLRYRVFIVADEIHSDIVFKPTEFTSTLNLNNEELSRHLIVCTSTSKTFNLAGLASANIFIKDTLVRKRFLETVEKLGQQGHGPGFIQTIAAETAYRTGKYWLRETLSYIQENFAYAYKRLDEELPHVWHSEKPEGTYFLWLDFSRYGFSNRELENLLLVRCRIQANQGYIFGEEGSGFVRINIACPRSILKEALDRLVEELKNYRV</sequence>
<evidence type="ECO:0000256" key="2">
    <source>
        <dbReference type="ARBA" id="ARBA00012224"/>
    </source>
</evidence>
<proteinExistence type="inferred from homology"/>
<evidence type="ECO:0000256" key="5">
    <source>
        <dbReference type="ARBA" id="ARBA00037974"/>
    </source>
</evidence>
<dbReference type="OrthoDB" id="3224382at2"/>
<dbReference type="InterPro" id="IPR015422">
    <property type="entry name" value="PyrdxlP-dep_Trfase_small"/>
</dbReference>
<name>A0A662ZFB2_9GAMM</name>
<evidence type="ECO:0000256" key="3">
    <source>
        <dbReference type="ARBA" id="ARBA00022898"/>
    </source>
</evidence>
<dbReference type="InterPro" id="IPR051798">
    <property type="entry name" value="Class-II_PLP-Dep_Aminotrans"/>
</dbReference>
<feature type="domain" description="Aminotransferase class I/classII large" evidence="6">
    <location>
        <begin position="61"/>
        <end position="418"/>
    </location>
</feature>
<dbReference type="EMBL" id="FOXF01000006">
    <property type="protein sequence ID" value="SFP14769.1"/>
    <property type="molecule type" value="Genomic_DNA"/>
</dbReference>
<keyword evidence="3" id="KW-0663">Pyridoxal phosphate</keyword>
<protein>
    <recommendedName>
        <fullName evidence="2">cysteine-S-conjugate beta-lyase</fullName>
        <ecNumber evidence="2">4.4.1.13</ecNumber>
    </recommendedName>
</protein>
<dbReference type="InterPro" id="IPR004839">
    <property type="entry name" value="Aminotransferase_I/II_large"/>
</dbReference>
<evidence type="ECO:0000313" key="8">
    <source>
        <dbReference type="Proteomes" id="UP000243745"/>
    </source>
</evidence>
<dbReference type="PANTHER" id="PTHR43525:SF1">
    <property type="entry name" value="PROTEIN MALY"/>
    <property type="match status" value="1"/>
</dbReference>
<dbReference type="EC" id="4.4.1.13" evidence="2"/>
<dbReference type="InterPro" id="IPR015424">
    <property type="entry name" value="PyrdxlP-dep_Trfase"/>
</dbReference>
<reference evidence="7 8" key="1">
    <citation type="submission" date="2016-10" db="EMBL/GenBank/DDBJ databases">
        <authorList>
            <person name="Varghese N."/>
            <person name="Submissions S."/>
        </authorList>
    </citation>
    <scope>NUCLEOTIDE SEQUENCE [LARGE SCALE GENOMIC DNA]</scope>
    <source>
        <strain evidence="7 8">DSM 1361</strain>
    </source>
</reference>
<comment type="cofactor">
    <cofactor evidence="1">
        <name>pyridoxal 5'-phosphate</name>
        <dbReference type="ChEBI" id="CHEBI:597326"/>
    </cofactor>
</comment>
<dbReference type="GO" id="GO:0047804">
    <property type="term" value="F:cysteine-S-conjugate beta-lyase activity"/>
    <property type="evidence" value="ECO:0007669"/>
    <property type="project" value="UniProtKB-EC"/>
</dbReference>
<dbReference type="Gene3D" id="3.40.640.10">
    <property type="entry name" value="Type I PLP-dependent aspartate aminotransferase-like (Major domain)"/>
    <property type="match status" value="1"/>
</dbReference>
<evidence type="ECO:0000259" key="6">
    <source>
        <dbReference type="Pfam" id="PF00155"/>
    </source>
</evidence>
<keyword evidence="4 7" id="KW-0456">Lyase</keyword>
<dbReference type="Proteomes" id="UP000243745">
    <property type="component" value="Unassembled WGS sequence"/>
</dbReference>
<organism evidence="7 8">
    <name type="scientific">Ruminobacter amylophilus</name>
    <dbReference type="NCBI Taxonomy" id="867"/>
    <lineage>
        <taxon>Bacteria</taxon>
        <taxon>Pseudomonadati</taxon>
        <taxon>Pseudomonadota</taxon>
        <taxon>Gammaproteobacteria</taxon>
        <taxon>Aeromonadales</taxon>
        <taxon>Succinivibrionaceae</taxon>
        <taxon>Ruminobacter</taxon>
    </lineage>
</organism>
<dbReference type="InterPro" id="IPR015421">
    <property type="entry name" value="PyrdxlP-dep_Trfase_major"/>
</dbReference>
<dbReference type="GO" id="GO:0030170">
    <property type="term" value="F:pyridoxal phosphate binding"/>
    <property type="evidence" value="ECO:0007669"/>
    <property type="project" value="InterPro"/>
</dbReference>
<evidence type="ECO:0000313" key="7">
    <source>
        <dbReference type="EMBL" id="SFP14769.1"/>
    </source>
</evidence>
<keyword evidence="8" id="KW-1185">Reference proteome</keyword>
<dbReference type="CDD" id="cd00609">
    <property type="entry name" value="AAT_like"/>
    <property type="match status" value="1"/>
</dbReference>
<comment type="similarity">
    <text evidence="5">Belongs to the class-II pyridoxal-phosphate-dependent aminotransferase family. MalY/PatB cystathionine beta-lyase subfamily.</text>
</comment>
<evidence type="ECO:0000256" key="4">
    <source>
        <dbReference type="ARBA" id="ARBA00023239"/>
    </source>
</evidence>
<dbReference type="RefSeq" id="WP_093140703.1">
    <property type="nucleotide sequence ID" value="NZ_FOXF01000006.1"/>
</dbReference>
<accession>A0A662ZFB2</accession>
<dbReference type="SUPFAM" id="SSF53383">
    <property type="entry name" value="PLP-dependent transferases"/>
    <property type="match status" value="1"/>
</dbReference>
<evidence type="ECO:0000256" key="1">
    <source>
        <dbReference type="ARBA" id="ARBA00001933"/>
    </source>
</evidence>